<name>A0A7X9SR65_CLOBE</name>
<sequence>MIIDVNAEIDFHNIDKGDILMMANGAVWLVVHDDIYFRGVDLTNNRVEDYEDNFPTPYGLCIHLEATEECKIIRHIASNDLILTIAE</sequence>
<proteinExistence type="predicted"/>
<evidence type="ECO:0000313" key="2">
    <source>
        <dbReference type="Proteomes" id="UP000587880"/>
    </source>
</evidence>
<dbReference type="Proteomes" id="UP000587880">
    <property type="component" value="Unassembled WGS sequence"/>
</dbReference>
<dbReference type="EMBL" id="JABAGD010000036">
    <property type="protein sequence ID" value="NMF06548.1"/>
    <property type="molecule type" value="Genomic_DNA"/>
</dbReference>
<evidence type="ECO:0000313" key="1">
    <source>
        <dbReference type="EMBL" id="NMF06548.1"/>
    </source>
</evidence>
<protein>
    <submittedName>
        <fullName evidence="1">Uncharacterized protein</fullName>
    </submittedName>
</protein>
<dbReference type="AlphaFoldDB" id="A0A7X9SR65"/>
<dbReference type="RefSeq" id="WP_168982648.1">
    <property type="nucleotide sequence ID" value="NZ_JABAGD010000036.1"/>
</dbReference>
<organism evidence="1 2">
    <name type="scientific">Clostridium beijerinckii</name>
    <name type="common">Clostridium MP</name>
    <dbReference type="NCBI Taxonomy" id="1520"/>
    <lineage>
        <taxon>Bacteria</taxon>
        <taxon>Bacillati</taxon>
        <taxon>Bacillota</taxon>
        <taxon>Clostridia</taxon>
        <taxon>Eubacteriales</taxon>
        <taxon>Clostridiaceae</taxon>
        <taxon>Clostridium</taxon>
    </lineage>
</organism>
<gene>
    <name evidence="1" type="ORF">HF849_17675</name>
</gene>
<reference evidence="1 2" key="1">
    <citation type="submission" date="2020-04" db="EMBL/GenBank/DDBJ databases">
        <authorList>
            <person name="Hitch T.C.A."/>
            <person name="Wylensek D."/>
            <person name="Clavel T."/>
        </authorList>
    </citation>
    <scope>NUCLEOTIDE SEQUENCE [LARGE SCALE GENOMIC DNA]</scope>
    <source>
        <strain evidence="1 2">WB01_NA02</strain>
    </source>
</reference>
<accession>A0A7X9SR65</accession>
<comment type="caution">
    <text evidence="1">The sequence shown here is derived from an EMBL/GenBank/DDBJ whole genome shotgun (WGS) entry which is preliminary data.</text>
</comment>